<gene>
    <name evidence="1" type="ORF">CEJ86_19460</name>
</gene>
<protein>
    <submittedName>
        <fullName evidence="1">Uncharacterized protein</fullName>
    </submittedName>
</protein>
<evidence type="ECO:0000313" key="1">
    <source>
        <dbReference type="EMBL" id="PJR13926.1"/>
    </source>
</evidence>
<accession>A0A2J0Z078</accession>
<organism evidence="1 2">
    <name type="scientific">Rhizobium meliloti</name>
    <name type="common">Ensifer meliloti</name>
    <name type="synonym">Sinorhizobium meliloti</name>
    <dbReference type="NCBI Taxonomy" id="382"/>
    <lineage>
        <taxon>Bacteria</taxon>
        <taxon>Pseudomonadati</taxon>
        <taxon>Pseudomonadota</taxon>
        <taxon>Alphaproteobacteria</taxon>
        <taxon>Hyphomicrobiales</taxon>
        <taxon>Rhizobiaceae</taxon>
        <taxon>Sinorhizobium/Ensifer group</taxon>
        <taxon>Sinorhizobium</taxon>
    </lineage>
</organism>
<proteinExistence type="predicted"/>
<sequence length="60" mass="6763">MEFQRIAIRADKTHQSFNAIIHLAAAAHPEVRSVRTHEDMKNPGWISSRDFRCGGECVGL</sequence>
<reference evidence="1 2" key="1">
    <citation type="submission" date="2017-06" db="EMBL/GenBank/DDBJ databases">
        <title>Ensifer strains isolated from leguminous trees and herbs display diverse denitrification phenotypes with some acting as strong N2O sinks.</title>
        <authorList>
            <person name="Woliy K."/>
            <person name="Mania D."/>
            <person name="Bakken L.R."/>
            <person name="Frostegard A."/>
        </authorList>
    </citation>
    <scope>NUCLEOTIDE SEQUENCE [LARGE SCALE GENOMIC DNA]</scope>
    <source>
        <strain evidence="1 2">AC50a</strain>
    </source>
</reference>
<dbReference type="Proteomes" id="UP000231987">
    <property type="component" value="Unassembled WGS sequence"/>
</dbReference>
<comment type="caution">
    <text evidence="1">The sequence shown here is derived from an EMBL/GenBank/DDBJ whole genome shotgun (WGS) entry which is preliminary data.</text>
</comment>
<dbReference type="EMBL" id="NJGD01000008">
    <property type="protein sequence ID" value="PJR13926.1"/>
    <property type="molecule type" value="Genomic_DNA"/>
</dbReference>
<dbReference type="AlphaFoldDB" id="A0A2J0Z078"/>
<evidence type="ECO:0000313" key="2">
    <source>
        <dbReference type="Proteomes" id="UP000231987"/>
    </source>
</evidence>
<dbReference type="RefSeq" id="WP_198516774.1">
    <property type="nucleotide sequence ID" value="NZ_JBKOIL010000004.1"/>
</dbReference>
<name>A0A2J0Z078_RHIML</name>